<reference evidence="2" key="3">
    <citation type="submission" date="2022-01" db="UniProtKB">
        <authorList>
            <consortium name="EnsemblPlants"/>
        </authorList>
    </citation>
    <scope>IDENTIFICATION</scope>
    <source>
        <strain evidence="2">subsp. vulgare</strain>
    </source>
</reference>
<dbReference type="AlphaFoldDB" id="A0A8I7B479"/>
<name>A0A8I7B479_HORVV</name>
<dbReference type="Pfam" id="PF00069">
    <property type="entry name" value="Pkinase"/>
    <property type="match status" value="1"/>
</dbReference>
<dbReference type="Gramene" id="HORVU.MOREX.r3.2HG0208840.1">
    <property type="protein sequence ID" value="HORVU.MOREX.r3.2HG0208840.1"/>
    <property type="gene ID" value="HORVU.MOREX.r3.2HG0208840"/>
</dbReference>
<dbReference type="GeneID" id="123428302"/>
<dbReference type="SUPFAM" id="SSF56112">
    <property type="entry name" value="Protein kinase-like (PK-like)"/>
    <property type="match status" value="1"/>
</dbReference>
<dbReference type="PROSITE" id="PS50011">
    <property type="entry name" value="PROTEIN_KINASE_DOM"/>
    <property type="match status" value="1"/>
</dbReference>
<reference evidence="2" key="2">
    <citation type="submission" date="2020-10" db="EMBL/GenBank/DDBJ databases">
        <authorList>
            <person name="Scholz U."/>
            <person name="Mascher M."/>
            <person name="Fiebig A."/>
        </authorList>
    </citation>
    <scope>NUCLEOTIDE SEQUENCE [LARGE SCALE GENOMIC DNA]</scope>
    <source>
        <strain evidence="2">cv. Morex</strain>
    </source>
</reference>
<gene>
    <name evidence="2" type="primary">LOC123428302</name>
</gene>
<dbReference type="GO" id="GO:0004672">
    <property type="term" value="F:protein kinase activity"/>
    <property type="evidence" value="ECO:0007669"/>
    <property type="project" value="InterPro"/>
</dbReference>
<protein>
    <recommendedName>
        <fullName evidence="1">Protein kinase domain-containing protein</fullName>
    </recommendedName>
</protein>
<dbReference type="InterPro" id="IPR000719">
    <property type="entry name" value="Prot_kinase_dom"/>
</dbReference>
<dbReference type="InterPro" id="IPR011009">
    <property type="entry name" value="Kinase-like_dom_sf"/>
</dbReference>
<dbReference type="EnsemblPlants" id="HORVU.MOREX.r3.2HG0208840.1">
    <property type="protein sequence ID" value="HORVU.MOREX.r3.2HG0208840.1"/>
    <property type="gene ID" value="HORVU.MOREX.r3.2HG0208840"/>
</dbReference>
<dbReference type="Proteomes" id="UP000011116">
    <property type="component" value="Chromosome 2H"/>
</dbReference>
<proteinExistence type="predicted"/>
<accession>A0A8I7B479</accession>
<dbReference type="RefSeq" id="XP_044968433.1">
    <property type="nucleotide sequence ID" value="XM_045112498.1"/>
</dbReference>
<organism evidence="2 3">
    <name type="scientific">Hordeum vulgare subsp. vulgare</name>
    <name type="common">Domesticated barley</name>
    <dbReference type="NCBI Taxonomy" id="112509"/>
    <lineage>
        <taxon>Eukaryota</taxon>
        <taxon>Viridiplantae</taxon>
        <taxon>Streptophyta</taxon>
        <taxon>Embryophyta</taxon>
        <taxon>Tracheophyta</taxon>
        <taxon>Spermatophyta</taxon>
        <taxon>Magnoliopsida</taxon>
        <taxon>Liliopsida</taxon>
        <taxon>Poales</taxon>
        <taxon>Poaceae</taxon>
        <taxon>BOP clade</taxon>
        <taxon>Pooideae</taxon>
        <taxon>Triticodae</taxon>
        <taxon>Triticeae</taxon>
        <taxon>Hordeinae</taxon>
        <taxon>Hordeum</taxon>
    </lineage>
</organism>
<dbReference type="Gene3D" id="1.10.510.10">
    <property type="entry name" value="Transferase(Phosphotransferase) domain 1"/>
    <property type="match status" value="1"/>
</dbReference>
<dbReference type="OrthoDB" id="693220at2759"/>
<dbReference type="KEGG" id="hvg:123428302"/>
<reference evidence="3" key="1">
    <citation type="journal article" date="2012" name="Nature">
        <title>A physical, genetic and functional sequence assembly of the barley genome.</title>
        <authorList>
            <consortium name="The International Barley Genome Sequencing Consortium"/>
            <person name="Mayer K.F."/>
            <person name="Waugh R."/>
            <person name="Brown J.W."/>
            <person name="Schulman A."/>
            <person name="Langridge P."/>
            <person name="Platzer M."/>
            <person name="Fincher G.B."/>
            <person name="Muehlbauer G.J."/>
            <person name="Sato K."/>
            <person name="Close T.J."/>
            <person name="Wise R.P."/>
            <person name="Stein N."/>
        </authorList>
    </citation>
    <scope>NUCLEOTIDE SEQUENCE [LARGE SCALE GENOMIC DNA]</scope>
    <source>
        <strain evidence="3">cv. Morex</strain>
    </source>
</reference>
<dbReference type="PANTHER" id="PTHR45707:SF76">
    <property type="entry name" value="PROTEIN KINASE DOMAIN-CONTAINING PROTEIN"/>
    <property type="match status" value="1"/>
</dbReference>
<evidence type="ECO:0000259" key="1">
    <source>
        <dbReference type="PROSITE" id="PS50011"/>
    </source>
</evidence>
<sequence>MVPIIADFGMSRLFGDEQTQSTKSSLGTIGYLPPEYIYYNLISNKFDIFSMGVIIMKIMAGRAGYFNSADMSSEEFTNLVQESWTNRLLETSNLRRAYSEQVKICIEVGLSCVQEDRQERPTIQDILPIY</sequence>
<keyword evidence="3" id="KW-1185">Reference proteome</keyword>
<evidence type="ECO:0000313" key="2">
    <source>
        <dbReference type="EnsemblPlants" id="HORVU.MOREX.r3.2HG0208840.1"/>
    </source>
</evidence>
<dbReference type="SMR" id="A0A8I7B479"/>
<dbReference type="GO" id="GO:0005524">
    <property type="term" value="F:ATP binding"/>
    <property type="evidence" value="ECO:0007669"/>
    <property type="project" value="InterPro"/>
</dbReference>
<dbReference type="PANTHER" id="PTHR45707">
    <property type="entry name" value="C2 CALCIUM/LIPID-BINDING PLANT PHOSPHORIBOSYLTRANSFERASE FAMILY PROTEIN"/>
    <property type="match status" value="1"/>
</dbReference>
<evidence type="ECO:0000313" key="3">
    <source>
        <dbReference type="Proteomes" id="UP000011116"/>
    </source>
</evidence>
<feature type="domain" description="Protein kinase" evidence="1">
    <location>
        <begin position="1"/>
        <end position="130"/>
    </location>
</feature>